<proteinExistence type="predicted"/>
<evidence type="ECO:0000313" key="3">
    <source>
        <dbReference type="Proteomes" id="UP000232722"/>
    </source>
</evidence>
<gene>
    <name evidence="2" type="ORF">RhiirA5_369243</name>
</gene>
<accession>A0A2N0QDJ7</accession>
<feature type="region of interest" description="Disordered" evidence="1">
    <location>
        <begin position="1"/>
        <end position="21"/>
    </location>
</feature>
<feature type="region of interest" description="Disordered" evidence="1">
    <location>
        <begin position="58"/>
        <end position="85"/>
    </location>
</feature>
<dbReference type="AlphaFoldDB" id="A0A2N0QDJ7"/>
<reference evidence="2 3" key="2">
    <citation type="submission" date="2017-09" db="EMBL/GenBank/DDBJ databases">
        <title>Extensive intraspecific genome diversity in a model arbuscular mycorrhizal fungus.</title>
        <authorList>
            <person name="Chen E.C."/>
            <person name="Morin E."/>
            <person name="Beaudet D."/>
            <person name="Noel J."/>
            <person name="Ndikumana S."/>
            <person name="Charron P."/>
            <person name="St-Onge C."/>
            <person name="Giorgi J."/>
            <person name="Grigoriev I.V."/>
            <person name="Roux C."/>
            <person name="Martin F.M."/>
            <person name="Corradi N."/>
        </authorList>
    </citation>
    <scope>NUCLEOTIDE SEQUENCE [LARGE SCALE GENOMIC DNA]</scope>
    <source>
        <strain evidence="2 3">A5</strain>
    </source>
</reference>
<organism evidence="2 3">
    <name type="scientific">Rhizophagus irregularis</name>
    <dbReference type="NCBI Taxonomy" id="588596"/>
    <lineage>
        <taxon>Eukaryota</taxon>
        <taxon>Fungi</taxon>
        <taxon>Fungi incertae sedis</taxon>
        <taxon>Mucoromycota</taxon>
        <taxon>Glomeromycotina</taxon>
        <taxon>Glomeromycetes</taxon>
        <taxon>Glomerales</taxon>
        <taxon>Glomeraceae</taxon>
        <taxon>Rhizophagus</taxon>
    </lineage>
</organism>
<reference evidence="2 3" key="1">
    <citation type="submission" date="2016-04" db="EMBL/GenBank/DDBJ databases">
        <title>Genome analyses suggest a sexual origin of heterokaryosis in a supposedly ancient asexual fungus.</title>
        <authorList>
            <person name="Ropars J."/>
            <person name="Sedzielewska K."/>
            <person name="Noel J."/>
            <person name="Charron P."/>
            <person name="Farinelli L."/>
            <person name="Marton T."/>
            <person name="Kruger M."/>
            <person name="Pelin A."/>
            <person name="Brachmann A."/>
            <person name="Corradi N."/>
        </authorList>
    </citation>
    <scope>NUCLEOTIDE SEQUENCE [LARGE SCALE GENOMIC DNA]</scope>
    <source>
        <strain evidence="2 3">A5</strain>
    </source>
</reference>
<sequence length="122" mass="13320">MARRSSFFSSCSKIPQPQAPPLLKIESMNQGWDNIETSDPRRLSDNLMDFSFPVSPPNGSNFTAQSHIPLPPRMSLIPGPATSPQVCSSSLTATVTELTKTVQQGMAQQKQFLAARDNVNSQ</sequence>
<comment type="caution">
    <text evidence="2">The sequence shown here is derived from an EMBL/GenBank/DDBJ whole genome shotgun (WGS) entry which is preliminary data.</text>
</comment>
<dbReference type="VEuPathDB" id="FungiDB:RhiirFUN_003194"/>
<feature type="compositionally biased region" description="Polar residues" evidence="1">
    <location>
        <begin position="1"/>
        <end position="15"/>
    </location>
</feature>
<name>A0A2N0QDJ7_9GLOM</name>
<evidence type="ECO:0000313" key="2">
    <source>
        <dbReference type="EMBL" id="PKC17137.1"/>
    </source>
</evidence>
<dbReference type="EMBL" id="LLXJ01000024">
    <property type="protein sequence ID" value="PKC17137.1"/>
    <property type="molecule type" value="Genomic_DNA"/>
</dbReference>
<dbReference type="Proteomes" id="UP000232722">
    <property type="component" value="Unassembled WGS sequence"/>
</dbReference>
<evidence type="ECO:0000256" key="1">
    <source>
        <dbReference type="SAM" id="MobiDB-lite"/>
    </source>
</evidence>
<protein>
    <submittedName>
        <fullName evidence="2">Uncharacterized protein</fullName>
    </submittedName>
</protein>